<evidence type="ECO:0000256" key="1">
    <source>
        <dbReference type="SAM" id="SignalP"/>
    </source>
</evidence>
<feature type="signal peptide" evidence="1">
    <location>
        <begin position="1"/>
        <end position="21"/>
    </location>
</feature>
<keyword evidence="1" id="KW-0732">Signal</keyword>
<comment type="caution">
    <text evidence="2">The sequence shown here is derived from an EMBL/GenBank/DDBJ whole genome shotgun (WGS) entry which is preliminary data.</text>
</comment>
<organism evidence="2 3">
    <name type="scientific">Rhynchospora breviuscula</name>
    <dbReference type="NCBI Taxonomy" id="2022672"/>
    <lineage>
        <taxon>Eukaryota</taxon>
        <taxon>Viridiplantae</taxon>
        <taxon>Streptophyta</taxon>
        <taxon>Embryophyta</taxon>
        <taxon>Tracheophyta</taxon>
        <taxon>Spermatophyta</taxon>
        <taxon>Magnoliopsida</taxon>
        <taxon>Liliopsida</taxon>
        <taxon>Poales</taxon>
        <taxon>Cyperaceae</taxon>
        <taxon>Cyperoideae</taxon>
        <taxon>Rhynchosporeae</taxon>
        <taxon>Rhynchospora</taxon>
    </lineage>
</organism>
<dbReference type="EMBL" id="JAMQYH010000002">
    <property type="protein sequence ID" value="KAJ1699362.1"/>
    <property type="molecule type" value="Genomic_DNA"/>
</dbReference>
<sequence length="139" mass="14411">MKSLVLLVVVLTVLAGNGVQSQVIPPILTVTGTVKCTQNYTDATAPAFAHAEVQLISGGTIIATATTDINGLFNINLVVGVSLNGILVNVEILETCILKVTTPLVQCNASLTTNGVLVSSITRLNTGVFAPVCFIFVTL</sequence>
<evidence type="ECO:0000313" key="2">
    <source>
        <dbReference type="EMBL" id="KAJ1699362.1"/>
    </source>
</evidence>
<dbReference type="PANTHER" id="PTHR34458:SF5">
    <property type="entry name" value="POLLEN OLE E 1 ALLERGEN AND EXTENSIN FAMILY PROTEIN"/>
    <property type="match status" value="1"/>
</dbReference>
<gene>
    <name evidence="2" type="ORF">LUZ63_007874</name>
</gene>
<name>A0A9Q0CSI1_9POAL</name>
<dbReference type="SUPFAM" id="SSF49478">
    <property type="entry name" value="Cna protein B-type domain"/>
    <property type="match status" value="1"/>
</dbReference>
<keyword evidence="3" id="KW-1185">Reference proteome</keyword>
<dbReference type="Proteomes" id="UP001151287">
    <property type="component" value="Unassembled WGS sequence"/>
</dbReference>
<dbReference type="InterPro" id="IPR040404">
    <property type="entry name" value="Phylloplanin-like"/>
</dbReference>
<proteinExistence type="predicted"/>
<accession>A0A9Q0CSI1</accession>
<protein>
    <submittedName>
        <fullName evidence="2">Uncharacterized protein</fullName>
    </submittedName>
</protein>
<dbReference type="OrthoDB" id="671120at2759"/>
<dbReference type="PANTHER" id="PTHR34458">
    <property type="entry name" value="POLLEN OLE E 1 ALLERGEN AND EXTENSIN FAMILY PROTEIN-RELATED"/>
    <property type="match status" value="1"/>
</dbReference>
<feature type="chain" id="PRO_5040327205" evidence="1">
    <location>
        <begin position="22"/>
        <end position="139"/>
    </location>
</feature>
<evidence type="ECO:0000313" key="3">
    <source>
        <dbReference type="Proteomes" id="UP001151287"/>
    </source>
</evidence>
<reference evidence="2" key="1">
    <citation type="journal article" date="2022" name="Cell">
        <title>Repeat-based holocentromeres influence genome architecture and karyotype evolution.</title>
        <authorList>
            <person name="Hofstatter P.G."/>
            <person name="Thangavel G."/>
            <person name="Lux T."/>
            <person name="Neumann P."/>
            <person name="Vondrak T."/>
            <person name="Novak P."/>
            <person name="Zhang M."/>
            <person name="Costa L."/>
            <person name="Castellani M."/>
            <person name="Scott A."/>
            <person name="Toegelov H."/>
            <person name="Fuchs J."/>
            <person name="Mata-Sucre Y."/>
            <person name="Dias Y."/>
            <person name="Vanzela A.L.L."/>
            <person name="Huettel B."/>
            <person name="Almeida C.C.S."/>
            <person name="Simkova H."/>
            <person name="Souza G."/>
            <person name="Pedrosa-Harand A."/>
            <person name="Macas J."/>
            <person name="Mayer K.F.X."/>
            <person name="Houben A."/>
            <person name="Marques A."/>
        </authorList>
    </citation>
    <scope>NUCLEOTIDE SEQUENCE</scope>
    <source>
        <strain evidence="2">RhyBre1mFocal</strain>
    </source>
</reference>
<dbReference type="AlphaFoldDB" id="A0A9Q0CSI1"/>